<feature type="domain" description="Glutamine amidotransferase" evidence="2">
    <location>
        <begin position="43"/>
        <end position="177"/>
    </location>
</feature>
<dbReference type="GeneID" id="68571729"/>
<gene>
    <name evidence="3" type="ORF">GCM10009019_11440</name>
</gene>
<organism evidence="3 4">
    <name type="scientific">Salarchaeum japonicum</name>
    <dbReference type="NCBI Taxonomy" id="555573"/>
    <lineage>
        <taxon>Archaea</taxon>
        <taxon>Methanobacteriati</taxon>
        <taxon>Methanobacteriota</taxon>
        <taxon>Stenosarchaea group</taxon>
        <taxon>Halobacteria</taxon>
        <taxon>Halobacteriales</taxon>
        <taxon>Halobacteriaceae</taxon>
    </lineage>
</organism>
<dbReference type="EMBL" id="BAAADU010000002">
    <property type="protein sequence ID" value="GAA0650336.1"/>
    <property type="molecule type" value="Genomic_DNA"/>
</dbReference>
<proteinExistence type="predicted"/>
<evidence type="ECO:0000313" key="3">
    <source>
        <dbReference type="EMBL" id="GAA0650336.1"/>
    </source>
</evidence>
<protein>
    <submittedName>
        <fullName evidence="3">Type 1 glutamine amidotransferase</fullName>
    </submittedName>
</protein>
<dbReference type="Gene3D" id="3.40.50.880">
    <property type="match status" value="1"/>
</dbReference>
<dbReference type="AlphaFoldDB" id="A0AAV3T0T4"/>
<evidence type="ECO:0000256" key="1">
    <source>
        <dbReference type="SAM" id="MobiDB-lite"/>
    </source>
</evidence>
<dbReference type="Proteomes" id="UP001500194">
    <property type="component" value="Unassembled WGS sequence"/>
</dbReference>
<reference evidence="3 4" key="1">
    <citation type="journal article" date="2019" name="Int. J. Syst. Evol. Microbiol.">
        <title>The Global Catalogue of Microorganisms (GCM) 10K type strain sequencing project: providing services to taxonomists for standard genome sequencing and annotation.</title>
        <authorList>
            <consortium name="The Broad Institute Genomics Platform"/>
            <consortium name="The Broad Institute Genome Sequencing Center for Infectious Disease"/>
            <person name="Wu L."/>
            <person name="Ma J."/>
        </authorList>
    </citation>
    <scope>NUCLEOTIDE SEQUENCE [LARGE SCALE GENOMIC DNA]</scope>
    <source>
        <strain evidence="3 4">JCM 16327</strain>
    </source>
</reference>
<dbReference type="RefSeq" id="WP_227261155.1">
    <property type="nucleotide sequence ID" value="NZ_BAAADU010000002.1"/>
</dbReference>
<keyword evidence="4" id="KW-1185">Reference proteome</keyword>
<feature type="compositionally biased region" description="Basic and acidic residues" evidence="1">
    <location>
        <begin position="180"/>
        <end position="195"/>
    </location>
</feature>
<keyword evidence="3" id="KW-0315">Glutamine amidotransferase</keyword>
<dbReference type="PROSITE" id="PS51273">
    <property type="entry name" value="GATASE_TYPE_1"/>
    <property type="match status" value="1"/>
</dbReference>
<dbReference type="PANTHER" id="PTHR42695">
    <property type="entry name" value="GLUTAMINE AMIDOTRANSFERASE YLR126C-RELATED"/>
    <property type="match status" value="1"/>
</dbReference>
<dbReference type="InterPro" id="IPR017926">
    <property type="entry name" value="GATASE"/>
</dbReference>
<dbReference type="GO" id="GO:0005829">
    <property type="term" value="C:cytosol"/>
    <property type="evidence" value="ECO:0007669"/>
    <property type="project" value="TreeGrafter"/>
</dbReference>
<feature type="region of interest" description="Disordered" evidence="1">
    <location>
        <begin position="176"/>
        <end position="198"/>
    </location>
</feature>
<name>A0AAV3T0T4_9EURY</name>
<dbReference type="SUPFAM" id="SSF52317">
    <property type="entry name" value="Class I glutamine amidotransferase-like"/>
    <property type="match status" value="1"/>
</dbReference>
<accession>A0AAV3T0T4</accession>
<evidence type="ECO:0000313" key="4">
    <source>
        <dbReference type="Proteomes" id="UP001500194"/>
    </source>
</evidence>
<dbReference type="PANTHER" id="PTHR42695:SF5">
    <property type="entry name" value="GLUTAMINE AMIDOTRANSFERASE YLR126C-RELATED"/>
    <property type="match status" value="1"/>
</dbReference>
<dbReference type="CDD" id="cd01741">
    <property type="entry name" value="GATase1_1"/>
    <property type="match status" value="1"/>
</dbReference>
<dbReference type="Pfam" id="PF00117">
    <property type="entry name" value="GATase"/>
    <property type="match status" value="1"/>
</dbReference>
<dbReference type="InterPro" id="IPR044992">
    <property type="entry name" value="ChyE-like"/>
</dbReference>
<evidence type="ECO:0000259" key="2">
    <source>
        <dbReference type="Pfam" id="PF00117"/>
    </source>
</evidence>
<comment type="caution">
    <text evidence="3">The sequence shown here is derived from an EMBL/GenBank/DDBJ whole genome shotgun (WGS) entry which is preliminary data.</text>
</comment>
<dbReference type="InterPro" id="IPR029062">
    <property type="entry name" value="Class_I_gatase-like"/>
</dbReference>
<sequence>MSTPRIAFVNAAHDGADTLKNFRRELDADLVEFHVTEGTVPTDFEFDAAVVSGSRASVYWDEDWIQPTREWVGEAAERMPVLGVCFGHQLLADALGGTVEGMDEYEIGYRTVSKTRDDPLLDGLGEEFLVFTTHSDAVTELPPDAELLAENDYGVHGFRKGDAVGVQFHPEYDMETAESVTRRKDDLPAERKDAVTDGITPENFEKACEAKRLFENFTEYARSASAAD</sequence>
<dbReference type="PRINTS" id="PR00096">
    <property type="entry name" value="GATASE"/>
</dbReference>